<keyword evidence="2 7" id="KW-0436">Ligase</keyword>
<evidence type="ECO:0000259" key="9">
    <source>
        <dbReference type="PROSITE" id="PS50862"/>
    </source>
</evidence>
<feature type="domain" description="Aminoacyl-transfer RNA synthetases class-II family profile" evidence="9">
    <location>
        <begin position="98"/>
        <end position="320"/>
    </location>
</feature>
<comment type="pathway">
    <text evidence="7">Amino-acid biosynthesis; L-asparagine biosynthesis; L-asparagine from L-aspartate (ammonia route): step 1/1.</text>
</comment>
<dbReference type="PROSITE" id="PS50862">
    <property type="entry name" value="AA_TRNA_LIGASE_II"/>
    <property type="match status" value="1"/>
</dbReference>
<keyword evidence="3 7" id="KW-0028">Amino-acid biosynthesis</keyword>
<keyword evidence="5 7" id="KW-0067">ATP-binding</keyword>
<dbReference type="Proteomes" id="UP001211005">
    <property type="component" value="Chromosome"/>
</dbReference>
<name>A0ABY7LXM5_9BACT</name>
<evidence type="ECO:0000256" key="3">
    <source>
        <dbReference type="ARBA" id="ARBA00022605"/>
    </source>
</evidence>
<evidence type="ECO:0000313" key="11">
    <source>
        <dbReference type="Proteomes" id="UP001211005"/>
    </source>
</evidence>
<gene>
    <name evidence="7 10" type="primary">asnA</name>
    <name evidence="10" type="ORF">O3303_08080</name>
</gene>
<dbReference type="SUPFAM" id="SSF55681">
    <property type="entry name" value="Class II aaRS and biotin synthetases"/>
    <property type="match status" value="1"/>
</dbReference>
<dbReference type="NCBIfam" id="TIGR00669">
    <property type="entry name" value="asnA"/>
    <property type="match status" value="1"/>
</dbReference>
<keyword evidence="4 7" id="KW-0547">Nucleotide-binding</keyword>
<dbReference type="EC" id="6.3.1.1" evidence="7 8"/>
<comment type="catalytic activity">
    <reaction evidence="7">
        <text>L-aspartate + NH4(+) + ATP = L-asparagine + AMP + diphosphate + H(+)</text>
        <dbReference type="Rhea" id="RHEA:11372"/>
        <dbReference type="ChEBI" id="CHEBI:15378"/>
        <dbReference type="ChEBI" id="CHEBI:28938"/>
        <dbReference type="ChEBI" id="CHEBI:29991"/>
        <dbReference type="ChEBI" id="CHEBI:30616"/>
        <dbReference type="ChEBI" id="CHEBI:33019"/>
        <dbReference type="ChEBI" id="CHEBI:58048"/>
        <dbReference type="ChEBI" id="CHEBI:456215"/>
        <dbReference type="EC" id="6.3.1.1"/>
    </reaction>
</comment>
<comment type="similarity">
    <text evidence="7">Belongs to the class-II aminoacyl-tRNA synthetase family. AsnA subfamily.</text>
</comment>
<evidence type="ECO:0000256" key="1">
    <source>
        <dbReference type="ARBA" id="ARBA00022490"/>
    </source>
</evidence>
<dbReference type="InterPro" id="IPR045864">
    <property type="entry name" value="aa-tRNA-synth_II/BPL/LPL"/>
</dbReference>
<comment type="subcellular location">
    <subcellularLocation>
        <location evidence="7">Cytoplasm</location>
    </subcellularLocation>
</comment>
<dbReference type="PIRSF" id="PIRSF001555">
    <property type="entry name" value="Asp_ammon_ligase"/>
    <property type="match status" value="1"/>
</dbReference>
<evidence type="ECO:0000256" key="6">
    <source>
        <dbReference type="ARBA" id="ARBA00022888"/>
    </source>
</evidence>
<reference evidence="10 11" key="1">
    <citation type="submission" date="2022-12" db="EMBL/GenBank/DDBJ databases">
        <title>Hymenobacter canadensis sp. nov. isolated from lake water of the Cambridge Bay, Canada.</title>
        <authorList>
            <person name="Kim W.H."/>
            <person name="Lee Y.M."/>
        </authorList>
    </citation>
    <scope>NUCLEOTIDE SEQUENCE [LARGE SCALE GENOMIC DNA]</scope>
    <source>
        <strain evidence="10 11">PAMC 29467</strain>
    </source>
</reference>
<evidence type="ECO:0000256" key="8">
    <source>
        <dbReference type="NCBIfam" id="TIGR00669"/>
    </source>
</evidence>
<dbReference type="Gene3D" id="3.30.930.10">
    <property type="entry name" value="Bira Bifunctional Protein, Domain 2"/>
    <property type="match status" value="1"/>
</dbReference>
<dbReference type="Pfam" id="PF03590">
    <property type="entry name" value="AsnA"/>
    <property type="match status" value="1"/>
</dbReference>
<keyword evidence="11" id="KW-1185">Reference proteome</keyword>
<keyword evidence="1 7" id="KW-0963">Cytoplasm</keyword>
<evidence type="ECO:0000256" key="2">
    <source>
        <dbReference type="ARBA" id="ARBA00022598"/>
    </source>
</evidence>
<sequence length="335" mass="37589">MTAPEMLKTEEAISFVKDTFSRELSSQLHLVKVSSPIAVLDGTGINDDLNGIERPVGFPIKALDERRAVVVHSLAKWKRVRLQELGIEAGRGLLTDMRALRPDEDYSPIHSIYVDQWDWEKHISAEQRTPEFLHATVERIYEALRTTEARIAETYPEITPVLPAKITFMHAEDLLRQYPTLTPKEREHEVVKQYGAVFLVGIGGELSHGEAHDGRAPDYDDWSTETADGYRGLNGDILLWHPILQTSFEVSSMGIRVDKHALVRQLALRGCEDRQELSFHSRLLKDELPQSIGGGIGQSRVCMFMLRKGHIGEVQVSIWPEAVRAELAGAGVGLL</sequence>
<proteinExistence type="inferred from homology"/>
<organism evidence="10 11">
    <name type="scientific">Hymenobacter canadensis</name>
    <dbReference type="NCBI Taxonomy" id="2999067"/>
    <lineage>
        <taxon>Bacteria</taxon>
        <taxon>Pseudomonadati</taxon>
        <taxon>Bacteroidota</taxon>
        <taxon>Cytophagia</taxon>
        <taxon>Cytophagales</taxon>
        <taxon>Hymenobacteraceae</taxon>
        <taxon>Hymenobacter</taxon>
    </lineage>
</organism>
<dbReference type="InterPro" id="IPR006195">
    <property type="entry name" value="aa-tRNA-synth_II"/>
</dbReference>
<dbReference type="InterPro" id="IPR004618">
    <property type="entry name" value="AsnA"/>
</dbReference>
<dbReference type="RefSeq" id="WP_269561553.1">
    <property type="nucleotide sequence ID" value="NZ_CP114767.1"/>
</dbReference>
<protein>
    <recommendedName>
        <fullName evidence="7 8">Aspartate--ammonia ligase</fullName>
        <ecNumber evidence="7 8">6.3.1.1</ecNumber>
    </recommendedName>
    <alternativeName>
        <fullName evidence="7">Asparagine synthetase A</fullName>
    </alternativeName>
</protein>
<dbReference type="HAMAP" id="MF_00555">
    <property type="entry name" value="AsnA"/>
    <property type="match status" value="1"/>
</dbReference>
<dbReference type="PANTHER" id="PTHR30073">
    <property type="entry name" value="ASPARTATE--AMMONIA LIGASE"/>
    <property type="match status" value="1"/>
</dbReference>
<dbReference type="GO" id="GO:0004071">
    <property type="term" value="F:aspartate-ammonia ligase activity"/>
    <property type="evidence" value="ECO:0007669"/>
    <property type="project" value="UniProtKB-EC"/>
</dbReference>
<evidence type="ECO:0000256" key="7">
    <source>
        <dbReference type="HAMAP-Rule" id="MF_00555"/>
    </source>
</evidence>
<evidence type="ECO:0000313" key="10">
    <source>
        <dbReference type="EMBL" id="WBA43515.1"/>
    </source>
</evidence>
<evidence type="ECO:0000256" key="5">
    <source>
        <dbReference type="ARBA" id="ARBA00022840"/>
    </source>
</evidence>
<keyword evidence="6 7" id="KW-0061">Asparagine biosynthesis</keyword>
<dbReference type="PANTHER" id="PTHR30073:SF5">
    <property type="entry name" value="ASPARTATE--AMMONIA LIGASE"/>
    <property type="match status" value="1"/>
</dbReference>
<accession>A0ABY7LXM5</accession>
<evidence type="ECO:0000256" key="4">
    <source>
        <dbReference type="ARBA" id="ARBA00022741"/>
    </source>
</evidence>
<dbReference type="EMBL" id="CP114767">
    <property type="protein sequence ID" value="WBA43515.1"/>
    <property type="molecule type" value="Genomic_DNA"/>
</dbReference>